<dbReference type="SUPFAM" id="SSF53448">
    <property type="entry name" value="Nucleotide-diphospho-sugar transferases"/>
    <property type="match status" value="1"/>
</dbReference>
<dbReference type="AlphaFoldDB" id="A0A1S3JNK0"/>
<dbReference type="Gene3D" id="3.90.550.20">
    <property type="match status" value="1"/>
</dbReference>
<feature type="transmembrane region" description="Helical" evidence="1">
    <location>
        <begin position="12"/>
        <end position="35"/>
    </location>
</feature>
<dbReference type="Pfam" id="PF04488">
    <property type="entry name" value="Gly_transf_sug"/>
    <property type="match status" value="1"/>
</dbReference>
<dbReference type="Proteomes" id="UP000085678">
    <property type="component" value="Unplaced"/>
</dbReference>
<keyword evidence="1" id="KW-1133">Transmembrane helix</keyword>
<gene>
    <name evidence="3" type="primary">LOC106174800</name>
</gene>
<dbReference type="InterPro" id="IPR007577">
    <property type="entry name" value="GlycoTrfase_DXD_sugar-bd_CS"/>
</dbReference>
<dbReference type="OrthoDB" id="409543at2759"/>
<dbReference type="InParanoid" id="A0A1S3JNK0"/>
<accession>A0A1S3JNK0</accession>
<evidence type="ECO:0000313" key="2">
    <source>
        <dbReference type="Proteomes" id="UP000085678"/>
    </source>
</evidence>
<organism evidence="2 3">
    <name type="scientific">Lingula anatina</name>
    <name type="common">Brachiopod</name>
    <name type="synonym">Lingula unguis</name>
    <dbReference type="NCBI Taxonomy" id="7574"/>
    <lineage>
        <taxon>Eukaryota</taxon>
        <taxon>Metazoa</taxon>
        <taxon>Spiralia</taxon>
        <taxon>Lophotrochozoa</taxon>
        <taxon>Brachiopoda</taxon>
        <taxon>Linguliformea</taxon>
        <taxon>Lingulata</taxon>
        <taxon>Lingulida</taxon>
        <taxon>Linguloidea</taxon>
        <taxon>Lingulidae</taxon>
        <taxon>Lingula</taxon>
    </lineage>
</organism>
<keyword evidence="1" id="KW-0472">Membrane</keyword>
<keyword evidence="2" id="KW-1185">Reference proteome</keyword>
<name>A0A1S3JNK0_LINAN</name>
<evidence type="ECO:0000313" key="3">
    <source>
        <dbReference type="RefSeq" id="XP_013411945.1"/>
    </source>
</evidence>
<protein>
    <submittedName>
        <fullName evidence="3">Uncharacterized protein LOC106174800</fullName>
    </submittedName>
</protein>
<dbReference type="RefSeq" id="XP_013411945.1">
    <property type="nucleotide sequence ID" value="XM_013556491.2"/>
</dbReference>
<dbReference type="GeneID" id="106174800"/>
<reference evidence="3" key="1">
    <citation type="submission" date="2025-08" db="UniProtKB">
        <authorList>
            <consortium name="RefSeq"/>
        </authorList>
    </citation>
    <scope>IDENTIFICATION</scope>
    <source>
        <tissue evidence="3">Gonads</tissue>
    </source>
</reference>
<dbReference type="KEGG" id="lak:106174800"/>
<evidence type="ECO:0000256" key="1">
    <source>
        <dbReference type="SAM" id="Phobius"/>
    </source>
</evidence>
<proteinExistence type="predicted"/>
<dbReference type="InterPro" id="IPR029044">
    <property type="entry name" value="Nucleotide-diphossugar_trans"/>
</dbReference>
<sequence>MLRKLRLLRFKTFVLCLTLGVVAVSIVNIVITHLYSPNAEFVYRRGPGADDTHSADKILGKNEPMKWDLITLERNVESLLKRLPYNTTAVRRYRTDFNAKTQAYEIDGKPILWIYWDGPPKSAYIELCILTAVCHNYGDFDIRVLNDTEFISTVGWVHPAYKFLTSNHKSDYFRMAVLHLYGGVYHDADTISFESMRELYKLLSDYDIVGPSARDGVLHFSNIGPIRANTTFSREWKSRLLEKLDEKFKTPHRGDPFQWIEIGGGLAVPVFERLLRENRTQHYGFSGAKTWLQFQVEDVISENRDLLRNLNKTEILVLNNRLFPYMYRRMTMRGVLRSKRGVSQLIRYSLINCLKKVSLDPNLAHTLHLP</sequence>
<keyword evidence="1" id="KW-0812">Transmembrane</keyword>